<sequence>MDETAFRRKLSEAVERPCTFEKSLLSRCVGCDRSDRVQIAERELVTCRDADSLSRCTELHDRLRHGFAFALGTVRDDVVLSHAQEMRVQCGGLKGLQYVLDDGEEVGNVDALLEGALLKWGELEEIPYSEVVHAAAHCYKGRHG</sequence>
<name>D5CSG4_SIDLE</name>
<dbReference type="RefSeq" id="WP_013029798.1">
    <property type="nucleotide sequence ID" value="NC_013959.1"/>
</dbReference>
<gene>
    <name evidence="1" type="ordered locus">Slit_1667</name>
</gene>
<dbReference type="STRING" id="580332.Slit_1667"/>
<dbReference type="eggNOG" id="ENOG5032QYV">
    <property type="taxonomic scope" value="Bacteria"/>
</dbReference>
<protein>
    <submittedName>
        <fullName evidence="1">Uncharacterized protein</fullName>
    </submittedName>
</protein>
<evidence type="ECO:0000313" key="2">
    <source>
        <dbReference type="Proteomes" id="UP000001625"/>
    </source>
</evidence>
<keyword evidence="2" id="KW-1185">Reference proteome</keyword>
<dbReference type="OrthoDB" id="9792294at2"/>
<reference evidence="1 2" key="1">
    <citation type="submission" date="2010-03" db="EMBL/GenBank/DDBJ databases">
        <title>Complete sequence of Sideroxydans lithotrophicus ES-1.</title>
        <authorList>
            <consortium name="US DOE Joint Genome Institute"/>
            <person name="Lucas S."/>
            <person name="Copeland A."/>
            <person name="Lapidus A."/>
            <person name="Cheng J.-F."/>
            <person name="Bruce D."/>
            <person name="Goodwin L."/>
            <person name="Pitluck S."/>
            <person name="Munk A.C."/>
            <person name="Detter J.C."/>
            <person name="Han C."/>
            <person name="Tapia R."/>
            <person name="Larimer F."/>
            <person name="Land M."/>
            <person name="Hauser L."/>
            <person name="Kyrpides N."/>
            <person name="Ivanova N."/>
            <person name="Emerson D."/>
            <person name="Woyke T."/>
        </authorList>
    </citation>
    <scope>NUCLEOTIDE SEQUENCE [LARGE SCALE GENOMIC DNA]</scope>
    <source>
        <strain evidence="1 2">ES-1</strain>
    </source>
</reference>
<dbReference type="Proteomes" id="UP000001625">
    <property type="component" value="Chromosome"/>
</dbReference>
<dbReference type="HOGENOM" id="CLU_143564_0_0_4"/>
<organism evidence="1 2">
    <name type="scientific">Sideroxydans lithotrophicus (strain ES-1)</name>
    <dbReference type="NCBI Taxonomy" id="580332"/>
    <lineage>
        <taxon>Bacteria</taxon>
        <taxon>Pseudomonadati</taxon>
        <taxon>Pseudomonadota</taxon>
        <taxon>Betaproteobacteria</taxon>
        <taxon>Nitrosomonadales</taxon>
        <taxon>Gallionellaceae</taxon>
        <taxon>Sideroxydans</taxon>
    </lineage>
</organism>
<dbReference type="AlphaFoldDB" id="D5CSG4"/>
<dbReference type="KEGG" id="slt:Slit_1667"/>
<proteinExistence type="predicted"/>
<dbReference type="EMBL" id="CP001965">
    <property type="protein sequence ID" value="ADE11900.1"/>
    <property type="molecule type" value="Genomic_DNA"/>
</dbReference>
<accession>D5CSG4</accession>
<evidence type="ECO:0000313" key="1">
    <source>
        <dbReference type="EMBL" id="ADE11900.1"/>
    </source>
</evidence>